<gene>
    <name evidence="1" type="ORF">BJG93_25140</name>
</gene>
<organism evidence="1">
    <name type="scientific">Paraburkholderia sprentiae WSM5005</name>
    <dbReference type="NCBI Taxonomy" id="754502"/>
    <lineage>
        <taxon>Bacteria</taxon>
        <taxon>Pseudomonadati</taxon>
        <taxon>Pseudomonadota</taxon>
        <taxon>Betaproteobacteria</taxon>
        <taxon>Burkholderiales</taxon>
        <taxon>Burkholderiaceae</taxon>
        <taxon>Paraburkholderia</taxon>
    </lineage>
</organism>
<dbReference type="InterPro" id="IPR011010">
    <property type="entry name" value="DNA_brk_join_enz"/>
</dbReference>
<evidence type="ECO:0000313" key="1">
    <source>
        <dbReference type="EMBL" id="APA88610.1"/>
    </source>
</evidence>
<dbReference type="SUPFAM" id="SSF56349">
    <property type="entry name" value="DNA breaking-rejoining enzymes"/>
    <property type="match status" value="1"/>
</dbReference>
<accession>A0A1I9YQX3</accession>
<dbReference type="AlphaFoldDB" id="A0A1I9YQX3"/>
<protein>
    <submittedName>
        <fullName evidence="1">Uncharacterized protein</fullName>
    </submittedName>
</protein>
<name>A0A1I9YQX3_9BURK</name>
<proteinExistence type="predicted"/>
<sequence length="63" mass="7240">MRWLFTLLYPGGLRITEVGTNTMGRFFRRGDENGKDRWWLEVIGKGNKERLVPAVASDGLSDR</sequence>
<reference evidence="1" key="1">
    <citation type="submission" date="2016-09" db="EMBL/GenBank/DDBJ databases">
        <title>The Complete Genome of Burkholderia sprentiae wsm5005.</title>
        <authorList>
            <person name="De Meyer S."/>
            <person name="Wang P."/>
            <person name="Terpolilli J."/>
        </authorList>
    </citation>
    <scope>NUCLEOTIDE SEQUENCE [LARGE SCALE GENOMIC DNA]</scope>
    <source>
        <strain evidence="1">WSM5005</strain>
    </source>
</reference>
<dbReference type="GO" id="GO:0003677">
    <property type="term" value="F:DNA binding"/>
    <property type="evidence" value="ECO:0007669"/>
    <property type="project" value="InterPro"/>
</dbReference>
<dbReference type="EMBL" id="CP017562">
    <property type="protein sequence ID" value="APA88610.1"/>
    <property type="molecule type" value="Genomic_DNA"/>
</dbReference>